<gene>
    <name evidence="2" type="ordered locus">Amir_5587</name>
</gene>
<feature type="region of interest" description="Disordered" evidence="1">
    <location>
        <begin position="37"/>
        <end position="64"/>
    </location>
</feature>
<dbReference type="HOGENOM" id="CLU_2857591_0_0_11"/>
<evidence type="ECO:0000256" key="1">
    <source>
        <dbReference type="SAM" id="MobiDB-lite"/>
    </source>
</evidence>
<name>C6WBB4_ACTMD</name>
<reference evidence="2 3" key="1">
    <citation type="journal article" date="2009" name="Stand. Genomic Sci.">
        <title>Complete genome sequence of Actinosynnema mirum type strain (101).</title>
        <authorList>
            <person name="Land M."/>
            <person name="Lapidus A."/>
            <person name="Mayilraj S."/>
            <person name="Chen F."/>
            <person name="Copeland A."/>
            <person name="Del Rio T.G."/>
            <person name="Nolan M."/>
            <person name="Lucas S."/>
            <person name="Tice H."/>
            <person name="Cheng J.F."/>
            <person name="Chertkov O."/>
            <person name="Bruce D."/>
            <person name="Goodwin L."/>
            <person name="Pitluck S."/>
            <person name="Rohde M."/>
            <person name="Goker M."/>
            <person name="Pati A."/>
            <person name="Ivanova N."/>
            <person name="Mavromatis K."/>
            <person name="Chen A."/>
            <person name="Palaniappan K."/>
            <person name="Hauser L."/>
            <person name="Chang Y.J."/>
            <person name="Jeffries C.C."/>
            <person name="Brettin T."/>
            <person name="Detter J.C."/>
            <person name="Han C."/>
            <person name="Chain P."/>
            <person name="Tindall B.J."/>
            <person name="Bristow J."/>
            <person name="Eisen J.A."/>
            <person name="Markowitz V."/>
            <person name="Hugenholtz P."/>
            <person name="Kyrpides N.C."/>
            <person name="Klenk H.P."/>
        </authorList>
    </citation>
    <scope>NUCLEOTIDE SEQUENCE [LARGE SCALE GENOMIC DNA]</scope>
    <source>
        <strain evidence="3">ATCC 29888 / DSM 43827 / JCM 3225 / NBRC 14064 / NCIMB 13271 / NRRL B-12336 / IMRU 3971 / 101</strain>
    </source>
</reference>
<dbReference type="EMBL" id="CP001630">
    <property type="protein sequence ID" value="ACU39405.1"/>
    <property type="molecule type" value="Genomic_DNA"/>
</dbReference>
<evidence type="ECO:0000313" key="2">
    <source>
        <dbReference type="EMBL" id="ACU39405.1"/>
    </source>
</evidence>
<dbReference type="KEGG" id="ami:Amir_5587"/>
<organism evidence="2 3">
    <name type="scientific">Actinosynnema mirum (strain ATCC 29888 / DSM 43827 / JCM 3225 / NBRC 14064 / NCIMB 13271 / NRRL B-12336 / IMRU 3971 / 101)</name>
    <dbReference type="NCBI Taxonomy" id="446462"/>
    <lineage>
        <taxon>Bacteria</taxon>
        <taxon>Bacillati</taxon>
        <taxon>Actinomycetota</taxon>
        <taxon>Actinomycetes</taxon>
        <taxon>Pseudonocardiales</taxon>
        <taxon>Pseudonocardiaceae</taxon>
        <taxon>Actinosynnema</taxon>
    </lineage>
</organism>
<sequence length="64" mass="7044">MPSIIPWMAPRGTCQTCYLVPDGPTLRCLLTSEHAGHHRHGDLSWPDSSPSSCDVVDPNPTMDR</sequence>
<protein>
    <submittedName>
        <fullName evidence="2">Uncharacterized protein</fullName>
    </submittedName>
</protein>
<keyword evidence="3" id="KW-1185">Reference proteome</keyword>
<evidence type="ECO:0000313" key="3">
    <source>
        <dbReference type="Proteomes" id="UP000002213"/>
    </source>
</evidence>
<accession>C6WBB4</accession>
<proteinExistence type="predicted"/>
<dbReference type="Proteomes" id="UP000002213">
    <property type="component" value="Chromosome"/>
</dbReference>
<dbReference type="STRING" id="446462.Amir_5587"/>
<dbReference type="AlphaFoldDB" id="C6WBB4"/>
<feature type="compositionally biased region" description="Low complexity" evidence="1">
    <location>
        <begin position="43"/>
        <end position="64"/>
    </location>
</feature>